<evidence type="ECO:0000313" key="2">
    <source>
        <dbReference type="Proteomes" id="UP000020467"/>
    </source>
</evidence>
<dbReference type="HOGENOM" id="CLU_1864970_0_0_1"/>
<organism evidence="1 2">
    <name type="scientific">Colletotrichum fioriniae PJ7</name>
    <dbReference type="NCBI Taxonomy" id="1445577"/>
    <lineage>
        <taxon>Eukaryota</taxon>
        <taxon>Fungi</taxon>
        <taxon>Dikarya</taxon>
        <taxon>Ascomycota</taxon>
        <taxon>Pezizomycotina</taxon>
        <taxon>Sordariomycetes</taxon>
        <taxon>Hypocreomycetidae</taxon>
        <taxon>Glomerellales</taxon>
        <taxon>Glomerellaceae</taxon>
        <taxon>Colletotrichum</taxon>
        <taxon>Colletotrichum acutatum species complex</taxon>
    </lineage>
</organism>
<reference evidence="1 2" key="1">
    <citation type="submission" date="2014-02" db="EMBL/GenBank/DDBJ databases">
        <title>The genome sequence of Colletotrichum fioriniae PJ7.</title>
        <authorList>
            <person name="Baroncelli R."/>
            <person name="Thon M.R."/>
        </authorList>
    </citation>
    <scope>NUCLEOTIDE SEQUENCE [LARGE SCALE GENOMIC DNA]</scope>
    <source>
        <strain evidence="1 2">PJ7</strain>
    </source>
</reference>
<gene>
    <name evidence="1" type="ORF">CFIO01_07987</name>
</gene>
<dbReference type="AlphaFoldDB" id="A0A010Q8D6"/>
<dbReference type="OrthoDB" id="2151789at2759"/>
<name>A0A010Q8D6_9PEZI</name>
<proteinExistence type="predicted"/>
<dbReference type="eggNOG" id="KOG1231">
    <property type="taxonomic scope" value="Eukaryota"/>
</dbReference>
<evidence type="ECO:0000313" key="1">
    <source>
        <dbReference type="EMBL" id="EXF76122.1"/>
    </source>
</evidence>
<dbReference type="Proteomes" id="UP000020467">
    <property type="component" value="Unassembled WGS sequence"/>
</dbReference>
<dbReference type="EMBL" id="JARH01000863">
    <property type="protein sequence ID" value="EXF76122.1"/>
    <property type="molecule type" value="Genomic_DNA"/>
</dbReference>
<protein>
    <submittedName>
        <fullName evidence="1">FAD binding domain-containing protein</fullName>
    </submittedName>
</protein>
<comment type="caution">
    <text evidence="1">The sequence shown here is derived from an EMBL/GenBank/DDBJ whole genome shotgun (WGS) entry which is preliminary data.</text>
</comment>
<accession>A0A010Q8D6</accession>
<dbReference type="KEGG" id="cfj:CFIO01_07987"/>
<sequence length="137" mass="15304">MAELLKGLVADLQTLMPAPDLDLTHGNILALDTSLTHNLIVWLGQAQVRTADQEAGANAKLAAMTAELKAYVEANGKETVWKYLNYVNPAQGPISTYGEDNVRFLKKIAAMYDQLAFSRLGYREVSRFLRWCYEIPL</sequence>
<keyword evidence="2" id="KW-1185">Reference proteome</keyword>